<dbReference type="Proteomes" id="UP001230504">
    <property type="component" value="Unassembled WGS sequence"/>
</dbReference>
<keyword evidence="2" id="KW-1185">Reference proteome</keyword>
<sequence length="68" mass="7580">MSEAKTENVDRDNRAAKDQVFLLLNRLLLQETAGHRRSKALCYEDILMTIVGTSVLASGDFGDEPRAQ</sequence>
<dbReference type="GeneID" id="85443568"/>
<name>A0AAD8PKT3_9PEZI</name>
<evidence type="ECO:0000313" key="2">
    <source>
        <dbReference type="Proteomes" id="UP001230504"/>
    </source>
</evidence>
<evidence type="ECO:0000313" key="1">
    <source>
        <dbReference type="EMBL" id="KAK1566382.1"/>
    </source>
</evidence>
<reference evidence="1" key="1">
    <citation type="submission" date="2021-06" db="EMBL/GenBank/DDBJ databases">
        <title>Comparative genomics, transcriptomics and evolutionary studies reveal genomic signatures of adaptation to plant cell wall in hemibiotrophic fungi.</title>
        <authorList>
            <consortium name="DOE Joint Genome Institute"/>
            <person name="Baroncelli R."/>
            <person name="Diaz J.F."/>
            <person name="Benocci T."/>
            <person name="Peng M."/>
            <person name="Battaglia E."/>
            <person name="Haridas S."/>
            <person name="Andreopoulos W."/>
            <person name="Labutti K."/>
            <person name="Pangilinan J."/>
            <person name="Floch G.L."/>
            <person name="Makela M.R."/>
            <person name="Henrissat B."/>
            <person name="Grigoriev I.V."/>
            <person name="Crouch J.A."/>
            <person name="De Vries R.P."/>
            <person name="Sukno S.A."/>
            <person name="Thon M.R."/>
        </authorList>
    </citation>
    <scope>NUCLEOTIDE SEQUENCE</scope>
    <source>
        <strain evidence="1">CBS 125086</strain>
    </source>
</reference>
<proteinExistence type="predicted"/>
<organism evidence="1 2">
    <name type="scientific">Colletotrichum navitas</name>
    <dbReference type="NCBI Taxonomy" id="681940"/>
    <lineage>
        <taxon>Eukaryota</taxon>
        <taxon>Fungi</taxon>
        <taxon>Dikarya</taxon>
        <taxon>Ascomycota</taxon>
        <taxon>Pezizomycotina</taxon>
        <taxon>Sordariomycetes</taxon>
        <taxon>Hypocreomycetidae</taxon>
        <taxon>Glomerellales</taxon>
        <taxon>Glomerellaceae</taxon>
        <taxon>Colletotrichum</taxon>
        <taxon>Colletotrichum graminicola species complex</taxon>
    </lineage>
</organism>
<accession>A0AAD8PKT3</accession>
<dbReference type="RefSeq" id="XP_060407552.1">
    <property type="nucleotide sequence ID" value="XM_060559328.1"/>
</dbReference>
<comment type="caution">
    <text evidence="1">The sequence shown here is derived from an EMBL/GenBank/DDBJ whole genome shotgun (WGS) entry which is preliminary data.</text>
</comment>
<dbReference type="AlphaFoldDB" id="A0AAD8PKT3"/>
<dbReference type="EMBL" id="JAHLJV010000143">
    <property type="protein sequence ID" value="KAK1566382.1"/>
    <property type="molecule type" value="Genomic_DNA"/>
</dbReference>
<protein>
    <submittedName>
        <fullName evidence="1">Uncharacterized protein</fullName>
    </submittedName>
</protein>
<gene>
    <name evidence="1" type="ORF">LY79DRAFT_572159</name>
</gene>